<dbReference type="EMBL" id="CAJOBH010019801">
    <property type="protein sequence ID" value="CAF4214693.1"/>
    <property type="molecule type" value="Genomic_DNA"/>
</dbReference>
<dbReference type="PANTHER" id="PTHR10159">
    <property type="entry name" value="DUAL SPECIFICITY PROTEIN PHOSPHATASE"/>
    <property type="match status" value="1"/>
</dbReference>
<reference evidence="8" key="1">
    <citation type="submission" date="2021-02" db="EMBL/GenBank/DDBJ databases">
        <authorList>
            <person name="Nowell W R."/>
        </authorList>
    </citation>
    <scope>NUCLEOTIDE SEQUENCE</scope>
</reference>
<evidence type="ECO:0000313" key="8">
    <source>
        <dbReference type="EMBL" id="CAF1201866.1"/>
    </source>
</evidence>
<dbReference type="Proteomes" id="UP000676336">
    <property type="component" value="Unassembled WGS sequence"/>
</dbReference>
<dbReference type="GO" id="GO:0004725">
    <property type="term" value="F:protein tyrosine phosphatase activity"/>
    <property type="evidence" value="ECO:0007669"/>
    <property type="project" value="UniProtKB-EC"/>
</dbReference>
<evidence type="ECO:0000313" key="9">
    <source>
        <dbReference type="EMBL" id="CAF2075883.1"/>
    </source>
</evidence>
<dbReference type="EC" id="3.1.3.48" evidence="2"/>
<accession>A0A814WRH6</accession>
<dbReference type="Proteomes" id="UP000663855">
    <property type="component" value="Unassembled WGS sequence"/>
</dbReference>
<dbReference type="InterPro" id="IPR000340">
    <property type="entry name" value="Dual-sp_phosphatase_cat-dom"/>
</dbReference>
<dbReference type="PROSITE" id="PS50054">
    <property type="entry name" value="TYR_PHOSPHATASE_DUAL"/>
    <property type="match status" value="1"/>
</dbReference>
<dbReference type="Gene3D" id="3.90.190.10">
    <property type="entry name" value="Protein tyrosine phosphatase superfamily"/>
    <property type="match status" value="1"/>
</dbReference>
<comment type="similarity">
    <text evidence="1">Belongs to the protein-tyrosine phosphatase family. Non-receptor class dual specificity subfamily.</text>
</comment>
<organism evidence="8 12">
    <name type="scientific">Rotaria magnacalcarata</name>
    <dbReference type="NCBI Taxonomy" id="392030"/>
    <lineage>
        <taxon>Eukaryota</taxon>
        <taxon>Metazoa</taxon>
        <taxon>Spiralia</taxon>
        <taxon>Gnathifera</taxon>
        <taxon>Rotifera</taxon>
        <taxon>Eurotatoria</taxon>
        <taxon>Bdelloidea</taxon>
        <taxon>Philodinida</taxon>
        <taxon>Philodinidae</taxon>
        <taxon>Rotaria</taxon>
    </lineage>
</organism>
<dbReference type="SUPFAM" id="SSF52799">
    <property type="entry name" value="(Phosphotyrosine protein) phosphatases II"/>
    <property type="match status" value="1"/>
</dbReference>
<dbReference type="EMBL" id="CAJOBI010041471">
    <property type="protein sequence ID" value="CAF4326320.1"/>
    <property type="molecule type" value="Genomic_DNA"/>
</dbReference>
<dbReference type="CDD" id="cd14498">
    <property type="entry name" value="DSP"/>
    <property type="match status" value="1"/>
</dbReference>
<dbReference type="InterPro" id="IPR029021">
    <property type="entry name" value="Prot-tyrosine_phosphatase-like"/>
</dbReference>
<dbReference type="GO" id="GO:0043409">
    <property type="term" value="P:negative regulation of MAPK cascade"/>
    <property type="evidence" value="ECO:0007669"/>
    <property type="project" value="TreeGrafter"/>
</dbReference>
<comment type="caution">
    <text evidence="8">The sequence shown here is derived from an EMBL/GenBank/DDBJ whole genome shotgun (WGS) entry which is preliminary data.</text>
</comment>
<feature type="domain" description="Tyrosine-protein phosphatase" evidence="6">
    <location>
        <begin position="57"/>
        <end position="200"/>
    </location>
</feature>
<dbReference type="GO" id="GO:0005737">
    <property type="term" value="C:cytoplasm"/>
    <property type="evidence" value="ECO:0007669"/>
    <property type="project" value="TreeGrafter"/>
</dbReference>
<dbReference type="Proteomes" id="UP000681967">
    <property type="component" value="Unassembled WGS sequence"/>
</dbReference>
<name>A0A814WRH6_9BILA</name>
<dbReference type="AlphaFoldDB" id="A0A814WRH6"/>
<dbReference type="Proteomes" id="UP000663824">
    <property type="component" value="Unassembled WGS sequence"/>
</dbReference>
<evidence type="ECO:0000256" key="4">
    <source>
        <dbReference type="ARBA" id="ARBA00022912"/>
    </source>
</evidence>
<proteinExistence type="inferred from homology"/>
<dbReference type="EMBL" id="CAJNRE010008784">
    <property type="protein sequence ID" value="CAF2075883.1"/>
    <property type="molecule type" value="Genomic_DNA"/>
</dbReference>
<sequence>MADTSLNMNDQQWNMMMIPLKFTWQPTENESIYLKKLVCFRMEQRELLPFTREDLISPSVIIDDFLYHGDLKHAMNKALLEELNIRCIINACDCPLGQDILDQRHVLWINVEDATYTDIAEHFKITNEFLHSCKTKGEKVLVHCEMGVSRSSSIVLAYLMKYHHDSLEEAYDYLVKRRHCVEPNLGFLLQLIRYERQLHKTNEIAQGKNMYQKSSPIETSYTVKDSAAIISPTDELTETKTVKSKTKKKNNTLSSEVSGQAPLLQSSNSFPHPRSSWSLCRGLCCCSPSSARNAKLYSK</sequence>
<keyword evidence="3" id="KW-0378">Hydrolase</keyword>
<evidence type="ECO:0000313" key="10">
    <source>
        <dbReference type="EMBL" id="CAF4214693.1"/>
    </source>
</evidence>
<dbReference type="InterPro" id="IPR016130">
    <property type="entry name" value="Tyr_Pase_AS"/>
</dbReference>
<keyword evidence="4" id="KW-0904">Protein phosphatase</keyword>
<evidence type="ECO:0000259" key="6">
    <source>
        <dbReference type="PROSITE" id="PS50054"/>
    </source>
</evidence>
<evidence type="ECO:0000256" key="3">
    <source>
        <dbReference type="ARBA" id="ARBA00022801"/>
    </source>
</evidence>
<evidence type="ECO:0000256" key="2">
    <source>
        <dbReference type="ARBA" id="ARBA00013064"/>
    </source>
</evidence>
<dbReference type="Pfam" id="PF00782">
    <property type="entry name" value="DSPc"/>
    <property type="match status" value="1"/>
</dbReference>
<dbReference type="PANTHER" id="PTHR10159:SF529">
    <property type="entry name" value="TYROSINE-PROTEIN PHOSPHATASE DOMAIN-CONTAINING PROTEIN"/>
    <property type="match status" value="1"/>
</dbReference>
<dbReference type="PROSITE" id="PS50056">
    <property type="entry name" value="TYR_PHOSPHATASE_2"/>
    <property type="match status" value="1"/>
</dbReference>
<protein>
    <recommendedName>
        <fullName evidence="2">protein-tyrosine-phosphatase</fullName>
        <ecNumber evidence="2">3.1.3.48</ecNumber>
    </recommendedName>
</protein>
<dbReference type="InterPro" id="IPR000387">
    <property type="entry name" value="Tyr_Pase_dom"/>
</dbReference>
<feature type="domain" description="Tyrosine specific protein phosphatases" evidence="7">
    <location>
        <begin position="120"/>
        <end position="178"/>
    </location>
</feature>
<evidence type="ECO:0000313" key="12">
    <source>
        <dbReference type="Proteomes" id="UP000663855"/>
    </source>
</evidence>
<evidence type="ECO:0000313" key="11">
    <source>
        <dbReference type="EMBL" id="CAF4326320.1"/>
    </source>
</evidence>
<dbReference type="EMBL" id="CAJNOV010005212">
    <property type="protein sequence ID" value="CAF1201866.1"/>
    <property type="molecule type" value="Genomic_DNA"/>
</dbReference>
<feature type="region of interest" description="Disordered" evidence="5">
    <location>
        <begin position="240"/>
        <end position="269"/>
    </location>
</feature>
<evidence type="ECO:0000256" key="1">
    <source>
        <dbReference type="ARBA" id="ARBA00008601"/>
    </source>
</evidence>
<evidence type="ECO:0000259" key="7">
    <source>
        <dbReference type="PROSITE" id="PS50056"/>
    </source>
</evidence>
<evidence type="ECO:0000256" key="5">
    <source>
        <dbReference type="SAM" id="MobiDB-lite"/>
    </source>
</evidence>
<dbReference type="PROSITE" id="PS00383">
    <property type="entry name" value="TYR_PHOSPHATASE_1"/>
    <property type="match status" value="1"/>
</dbReference>
<dbReference type="SMART" id="SM00195">
    <property type="entry name" value="DSPc"/>
    <property type="match status" value="1"/>
</dbReference>
<dbReference type="InterPro" id="IPR020422">
    <property type="entry name" value="TYR_PHOSPHATASE_DUAL_dom"/>
</dbReference>
<gene>
    <name evidence="10" type="ORF">BYL167_LOCUS24139</name>
    <name evidence="8" type="ORF">CJN711_LOCUS12061</name>
    <name evidence="9" type="ORF">MBJ925_LOCUS17547</name>
    <name evidence="11" type="ORF">SMN809_LOCUS27173</name>
</gene>